<evidence type="ECO:0000313" key="2">
    <source>
        <dbReference type="EMBL" id="CAE7918453.1"/>
    </source>
</evidence>
<accession>A0A813BRE9</accession>
<protein>
    <submittedName>
        <fullName evidence="2">Uncharacterized protein</fullName>
    </submittedName>
</protein>
<evidence type="ECO:0000256" key="1">
    <source>
        <dbReference type="SAM" id="MobiDB-lite"/>
    </source>
</evidence>
<evidence type="ECO:0000313" key="3">
    <source>
        <dbReference type="Proteomes" id="UP000601435"/>
    </source>
</evidence>
<comment type="caution">
    <text evidence="2">The sequence shown here is derived from an EMBL/GenBank/DDBJ whole genome shotgun (WGS) entry which is preliminary data.</text>
</comment>
<name>A0A813BRE9_9DINO</name>
<proteinExistence type="predicted"/>
<organism evidence="2 3">
    <name type="scientific">Symbiodinium necroappetens</name>
    <dbReference type="NCBI Taxonomy" id="1628268"/>
    <lineage>
        <taxon>Eukaryota</taxon>
        <taxon>Sar</taxon>
        <taxon>Alveolata</taxon>
        <taxon>Dinophyceae</taxon>
        <taxon>Suessiales</taxon>
        <taxon>Symbiodiniaceae</taxon>
        <taxon>Symbiodinium</taxon>
    </lineage>
</organism>
<keyword evidence="3" id="KW-1185">Reference proteome</keyword>
<gene>
    <name evidence="2" type="ORF">SNEC2469_LOCUS31545</name>
</gene>
<feature type="region of interest" description="Disordered" evidence="1">
    <location>
        <begin position="1"/>
        <end position="34"/>
    </location>
</feature>
<dbReference type="Proteomes" id="UP000601435">
    <property type="component" value="Unassembled WGS sequence"/>
</dbReference>
<feature type="non-terminal residue" evidence="2">
    <location>
        <position position="51"/>
    </location>
</feature>
<sequence length="51" mass="5444">AGRSLPVQRLTHLRSLSSSQTSRGARRTGAAGQLERKWSALFHVGKTTAGP</sequence>
<feature type="non-terminal residue" evidence="2">
    <location>
        <position position="1"/>
    </location>
</feature>
<feature type="compositionally biased region" description="Polar residues" evidence="1">
    <location>
        <begin position="14"/>
        <end position="23"/>
    </location>
</feature>
<dbReference type="AlphaFoldDB" id="A0A813BRE9"/>
<dbReference type="EMBL" id="CAJNJA010076775">
    <property type="protein sequence ID" value="CAE7918453.1"/>
    <property type="molecule type" value="Genomic_DNA"/>
</dbReference>
<reference evidence="2" key="1">
    <citation type="submission" date="2021-02" db="EMBL/GenBank/DDBJ databases">
        <authorList>
            <person name="Dougan E. K."/>
            <person name="Rhodes N."/>
            <person name="Thang M."/>
            <person name="Chan C."/>
        </authorList>
    </citation>
    <scope>NUCLEOTIDE SEQUENCE</scope>
</reference>